<dbReference type="RefSeq" id="YP_009950599.1">
    <property type="nucleotide sequence ID" value="NC_051592.1"/>
</dbReference>
<name>A0A481VRR5_9CAUD</name>
<dbReference type="EMBL" id="MK524488">
    <property type="protein sequence ID" value="QBI96301.1"/>
    <property type="molecule type" value="Genomic_DNA"/>
</dbReference>
<gene>
    <name evidence="1" type="primary">68</name>
    <name evidence="1" type="ORF">SEA_PATT_68</name>
</gene>
<accession>A0A481VRR5</accession>
<keyword evidence="2" id="KW-1185">Reference proteome</keyword>
<sequence>MGHRQKGKGCKRKRSWHRLGNQDRLYRRAIEALDAAQQRAIECAEVDDREVVRRGA</sequence>
<organism evidence="1 2">
    <name type="scientific">Mycobacterium phage Patt</name>
    <dbReference type="NCBI Taxonomy" id="2530139"/>
    <lineage>
        <taxon>Viruses</taxon>
        <taxon>Duplodnaviria</taxon>
        <taxon>Heunggongvirae</taxon>
        <taxon>Uroviricota</taxon>
        <taxon>Caudoviricetes</taxon>
        <taxon>Weiservirinae</taxon>
        <taxon>Fionnbharthvirus</taxon>
        <taxon>Fionnbharthvirus patt</taxon>
    </lineage>
</organism>
<dbReference type="GeneID" id="60322017"/>
<dbReference type="KEGG" id="vg:60322017"/>
<proteinExistence type="predicted"/>
<reference evidence="1 2" key="1">
    <citation type="submission" date="2019-02" db="EMBL/GenBank/DDBJ databases">
        <authorList>
            <person name="Connors B.J."/>
            <person name="Alvarez R."/>
            <person name="Jacob C."/>
            <person name="Drake L.M."/>
            <person name="Tomczak P."/>
            <person name="Lauer M.J."/>
            <person name="Garlena R.A."/>
            <person name="Russell D.A."/>
            <person name="Pope W.H."/>
            <person name="Jacobs-Sera D."/>
            <person name="Hatfull G.F."/>
        </authorList>
    </citation>
    <scope>NUCLEOTIDE SEQUENCE [LARGE SCALE GENOMIC DNA]</scope>
</reference>
<evidence type="ECO:0000313" key="1">
    <source>
        <dbReference type="EMBL" id="QBI96301.1"/>
    </source>
</evidence>
<dbReference type="Proteomes" id="UP000292863">
    <property type="component" value="Segment"/>
</dbReference>
<protein>
    <submittedName>
        <fullName evidence="1">Uncharacterized protein</fullName>
    </submittedName>
</protein>
<evidence type="ECO:0000313" key="2">
    <source>
        <dbReference type="Proteomes" id="UP000292863"/>
    </source>
</evidence>